<feature type="compositionally biased region" description="Low complexity" evidence="10">
    <location>
        <begin position="624"/>
        <end position="633"/>
    </location>
</feature>
<feature type="region of interest" description="Disordered" evidence="10">
    <location>
        <begin position="543"/>
        <end position="567"/>
    </location>
</feature>
<keyword evidence="4" id="KW-0732">Signal</keyword>
<evidence type="ECO:0000313" key="12">
    <source>
        <dbReference type="EMBL" id="KPV54233.1"/>
    </source>
</evidence>
<keyword evidence="9" id="KW-0119">Carbohydrate metabolism</keyword>
<dbReference type="SUPFAM" id="SSF56988">
    <property type="entry name" value="Anthrax protective antigen"/>
    <property type="match status" value="2"/>
</dbReference>
<keyword evidence="7" id="KW-0472">Membrane</keyword>
<dbReference type="GO" id="GO:0016020">
    <property type="term" value="C:membrane"/>
    <property type="evidence" value="ECO:0007669"/>
    <property type="project" value="TreeGrafter"/>
</dbReference>
<comment type="similarity">
    <text evidence="2">Belongs to the malectin family.</text>
</comment>
<dbReference type="Proteomes" id="UP000050509">
    <property type="component" value="Unassembled WGS sequence"/>
</dbReference>
<dbReference type="Gene3D" id="3.90.182.10">
    <property type="entry name" value="Toxin - Anthrax Protective Antigen,domain 1"/>
    <property type="match status" value="2"/>
</dbReference>
<evidence type="ECO:0000256" key="2">
    <source>
        <dbReference type="ARBA" id="ARBA00009141"/>
    </source>
</evidence>
<gene>
    <name evidence="12" type="ORF">SE17_05000</name>
</gene>
<keyword evidence="8" id="KW-0325">Glycoprotein</keyword>
<dbReference type="Gene3D" id="1.10.10.10">
    <property type="entry name" value="Winged helix-like DNA-binding domain superfamily/Winged helix DNA-binding domain"/>
    <property type="match status" value="1"/>
</dbReference>
<feature type="domain" description="PA14" evidence="11">
    <location>
        <begin position="51"/>
        <end position="197"/>
    </location>
</feature>
<dbReference type="PANTHER" id="PTHR13460">
    <property type="match status" value="1"/>
</dbReference>
<dbReference type="InterPro" id="IPR002831">
    <property type="entry name" value="Tscrpt_reg_TrmB_N"/>
</dbReference>
<dbReference type="Pfam" id="PF07691">
    <property type="entry name" value="PA14"/>
    <property type="match status" value="1"/>
</dbReference>
<proteinExistence type="inferred from homology"/>
<dbReference type="Gene3D" id="2.60.120.430">
    <property type="entry name" value="Galactose-binding lectin"/>
    <property type="match status" value="1"/>
</dbReference>
<dbReference type="AlphaFoldDB" id="A0A0P9D900"/>
<dbReference type="InterPro" id="IPR036390">
    <property type="entry name" value="WH_DNA-bd_sf"/>
</dbReference>
<dbReference type="SUPFAM" id="SSF46785">
    <property type="entry name" value="Winged helix' DNA-binding domain"/>
    <property type="match status" value="1"/>
</dbReference>
<feature type="region of interest" description="Disordered" evidence="10">
    <location>
        <begin position="624"/>
        <end position="674"/>
    </location>
</feature>
<evidence type="ECO:0000313" key="13">
    <source>
        <dbReference type="Proteomes" id="UP000050509"/>
    </source>
</evidence>
<dbReference type="InterPro" id="IPR021720">
    <property type="entry name" value="Malectin_dom"/>
</dbReference>
<dbReference type="PROSITE" id="PS51820">
    <property type="entry name" value="PA14"/>
    <property type="match status" value="2"/>
</dbReference>
<evidence type="ECO:0000256" key="6">
    <source>
        <dbReference type="ARBA" id="ARBA00022989"/>
    </source>
</evidence>
<dbReference type="InterPro" id="IPR008979">
    <property type="entry name" value="Galactose-bd-like_sf"/>
</dbReference>
<evidence type="ECO:0000256" key="4">
    <source>
        <dbReference type="ARBA" id="ARBA00022729"/>
    </source>
</evidence>
<dbReference type="InterPro" id="IPR039155">
    <property type="entry name" value="MLEC"/>
</dbReference>
<dbReference type="EMBL" id="LJCR01000090">
    <property type="protein sequence ID" value="KPV54233.1"/>
    <property type="molecule type" value="Genomic_DNA"/>
</dbReference>
<dbReference type="InterPro" id="IPR011658">
    <property type="entry name" value="PA14_dom"/>
</dbReference>
<feature type="compositionally biased region" description="Basic and acidic residues" evidence="10">
    <location>
        <begin position="642"/>
        <end position="658"/>
    </location>
</feature>
<dbReference type="GO" id="GO:0030246">
    <property type="term" value="F:carbohydrate binding"/>
    <property type="evidence" value="ECO:0007669"/>
    <property type="project" value="InterPro"/>
</dbReference>
<accession>A0A0P9D900</accession>
<dbReference type="SMART" id="SM00758">
    <property type="entry name" value="PA14"/>
    <property type="match status" value="2"/>
</dbReference>
<reference evidence="12 13" key="1">
    <citation type="submission" date="2015-09" db="EMBL/GenBank/DDBJ databases">
        <title>Draft genome sequence of Kouleothrix aurantiaca JCM 19913.</title>
        <authorList>
            <person name="Hemp J."/>
        </authorList>
    </citation>
    <scope>NUCLEOTIDE SEQUENCE [LARGE SCALE GENOMIC DNA]</scope>
    <source>
        <strain evidence="12 13">COM-B</strain>
    </source>
</reference>
<dbReference type="Pfam" id="PF01978">
    <property type="entry name" value="TrmB"/>
    <property type="match status" value="1"/>
</dbReference>
<keyword evidence="3" id="KW-0812">Transmembrane</keyword>
<evidence type="ECO:0000256" key="8">
    <source>
        <dbReference type="ARBA" id="ARBA00023180"/>
    </source>
</evidence>
<comment type="caution">
    <text evidence="12">The sequence shown here is derived from an EMBL/GenBank/DDBJ whole genome shotgun (WGS) entry which is preliminary data.</text>
</comment>
<feature type="domain" description="PA14" evidence="11">
    <location>
        <begin position="189"/>
        <end position="325"/>
    </location>
</feature>
<evidence type="ECO:0000256" key="1">
    <source>
        <dbReference type="ARBA" id="ARBA00004115"/>
    </source>
</evidence>
<evidence type="ECO:0000256" key="7">
    <source>
        <dbReference type="ARBA" id="ARBA00023136"/>
    </source>
</evidence>
<evidence type="ECO:0000259" key="11">
    <source>
        <dbReference type="PROSITE" id="PS51820"/>
    </source>
</evidence>
<name>A0A0P9D900_9CHLR</name>
<protein>
    <recommendedName>
        <fullName evidence="11">PA14 domain-containing protein</fullName>
    </recommendedName>
</protein>
<dbReference type="PANTHER" id="PTHR13460:SF0">
    <property type="entry name" value="MALECTIN"/>
    <property type="match status" value="1"/>
</dbReference>
<dbReference type="SUPFAM" id="SSF49785">
    <property type="entry name" value="Galactose-binding domain-like"/>
    <property type="match status" value="1"/>
</dbReference>
<evidence type="ECO:0000256" key="9">
    <source>
        <dbReference type="ARBA" id="ARBA00023277"/>
    </source>
</evidence>
<evidence type="ECO:0000256" key="10">
    <source>
        <dbReference type="SAM" id="MobiDB-lite"/>
    </source>
</evidence>
<keyword evidence="5" id="KW-0256">Endoplasmic reticulum</keyword>
<keyword evidence="13" id="KW-1185">Reference proteome</keyword>
<organism evidence="12 13">
    <name type="scientific">Kouleothrix aurantiaca</name>
    <dbReference type="NCBI Taxonomy" id="186479"/>
    <lineage>
        <taxon>Bacteria</taxon>
        <taxon>Bacillati</taxon>
        <taxon>Chloroflexota</taxon>
        <taxon>Chloroflexia</taxon>
        <taxon>Chloroflexales</taxon>
        <taxon>Roseiflexineae</taxon>
        <taxon>Roseiflexaceae</taxon>
        <taxon>Kouleothrix</taxon>
    </lineage>
</organism>
<sequence>MVTELLQQVGLNKYEAEAYAALVLHGPLTGYELGKKSGVPLSRSYEILERLIAQGLALQQPDDPPRYRAEPPEQFVARTRAATLTTLDALGTALAELARPAPADGFSVRWTRTLNLAAGTYRFVTYTDDGARLKVDGQTVIDRFVAQSPTEWQADVTLTAGDHVIVMEYFEGVGDALARLSYSTIQTDVSPGVWKGEYFTNPNLSGSPLLVRGDPTIDFDWGAGSPAANFPTNSFSVRWSRTLTLSAGSYRFATYTDDGVRLKIDGATVIDHFSSQSPTYYEYAADLAAGNHTVVMEYFEGFGNALAKLSWARRAAAGEGIIRINAGGSAYADSFNNFWEPDGYFTNANATAPITATQTEEAQPIWNTTDDPLYINEHATAFRYNLPIPNGNYTVRLHFAELFFNSPGVRRFNVDVQGQRVLAGFDIYGQAGKAALITKSFDTTVTSATLSINFTKLFDNCAGGAEQHALGAQLVGRAPARGDLPLHVGVIAPEQDAGHERAPHARGVAASCAEQRAELRVERAKPLDGNVVCVPLVGKARGQRQGAAQPVPANQDARAARARRPRQEHGFIELKEAPCEAAGRVAAQQACSDFDALTEARKALGQVEQRKTIDGVLAHLPARAQAQRQPPARKVIHGGGLARHDVGVAKGNRRDQRAKLNPPGVAGEPGQRDP</sequence>
<evidence type="ECO:0000256" key="5">
    <source>
        <dbReference type="ARBA" id="ARBA00022824"/>
    </source>
</evidence>
<evidence type="ECO:0000256" key="3">
    <source>
        <dbReference type="ARBA" id="ARBA00022692"/>
    </source>
</evidence>
<dbReference type="InterPro" id="IPR036388">
    <property type="entry name" value="WH-like_DNA-bd_sf"/>
</dbReference>
<dbReference type="Pfam" id="PF11721">
    <property type="entry name" value="Malectin"/>
    <property type="match status" value="1"/>
</dbReference>
<comment type="subcellular location">
    <subcellularLocation>
        <location evidence="1">Endoplasmic reticulum membrane</location>
        <topology evidence="1">Single-pass type I membrane protein</topology>
    </subcellularLocation>
</comment>
<dbReference type="InterPro" id="IPR037524">
    <property type="entry name" value="PA14/GLEYA"/>
</dbReference>
<keyword evidence="6" id="KW-1133">Transmembrane helix</keyword>